<feature type="domain" description="Cytochrome c" evidence="6">
    <location>
        <begin position="36"/>
        <end position="126"/>
    </location>
</feature>
<evidence type="ECO:0000256" key="4">
    <source>
        <dbReference type="PROSITE-ProRule" id="PRU00433"/>
    </source>
</evidence>
<sequence>MKNLLLASALLFLVSCNEKASKTNSNYPAGTEPEVNIVEQGKVLFEGRGNCTACHKEDQKVIGPSIREMAQIYKTEKADMQAFLRGETPAIIDPEKYEIMKVNLEITKAMTDEERAALEAYIYSFAP</sequence>
<dbReference type="RefSeq" id="WP_094486323.1">
    <property type="nucleotide sequence ID" value="NZ_NOXX01000196.1"/>
</dbReference>
<dbReference type="InterPro" id="IPR009056">
    <property type="entry name" value="Cyt_c-like_dom"/>
</dbReference>
<dbReference type="GO" id="GO:0046872">
    <property type="term" value="F:metal ion binding"/>
    <property type="evidence" value="ECO:0007669"/>
    <property type="project" value="UniProtKB-KW"/>
</dbReference>
<dbReference type="GO" id="GO:0020037">
    <property type="term" value="F:heme binding"/>
    <property type="evidence" value="ECO:0007669"/>
    <property type="project" value="InterPro"/>
</dbReference>
<name>A0A255ZT37_9FLAO</name>
<dbReference type="Proteomes" id="UP000216035">
    <property type="component" value="Unassembled WGS sequence"/>
</dbReference>
<evidence type="ECO:0000313" key="7">
    <source>
        <dbReference type="EMBL" id="OYQ43890.1"/>
    </source>
</evidence>
<dbReference type="SUPFAM" id="SSF46626">
    <property type="entry name" value="Cytochrome c"/>
    <property type="match status" value="1"/>
</dbReference>
<dbReference type="GO" id="GO:0009055">
    <property type="term" value="F:electron transfer activity"/>
    <property type="evidence" value="ECO:0007669"/>
    <property type="project" value="InterPro"/>
</dbReference>
<proteinExistence type="predicted"/>
<keyword evidence="3 4" id="KW-0408">Iron</keyword>
<accession>A0A255ZT37</accession>
<keyword evidence="1 4" id="KW-0349">Heme</keyword>
<feature type="signal peptide" evidence="5">
    <location>
        <begin position="1"/>
        <end position="20"/>
    </location>
</feature>
<protein>
    <recommendedName>
        <fullName evidence="6">Cytochrome c domain-containing protein</fullName>
    </recommendedName>
</protein>
<dbReference type="InterPro" id="IPR036909">
    <property type="entry name" value="Cyt_c-like_dom_sf"/>
</dbReference>
<reference evidence="7 8" key="1">
    <citation type="submission" date="2017-07" db="EMBL/GenBank/DDBJ databases">
        <title>Flavobacterium cyanobacteriorum sp. nov., isolated from cyanobacterial aggregates in a eutrophic lake.</title>
        <authorList>
            <person name="Cai H."/>
        </authorList>
    </citation>
    <scope>NUCLEOTIDE SEQUENCE [LARGE SCALE GENOMIC DNA]</scope>
    <source>
        <strain evidence="7 8">TH167</strain>
    </source>
</reference>
<dbReference type="PROSITE" id="PS51257">
    <property type="entry name" value="PROKAR_LIPOPROTEIN"/>
    <property type="match status" value="1"/>
</dbReference>
<dbReference type="Gene3D" id="1.10.760.10">
    <property type="entry name" value="Cytochrome c-like domain"/>
    <property type="match status" value="1"/>
</dbReference>
<evidence type="ECO:0000256" key="2">
    <source>
        <dbReference type="ARBA" id="ARBA00022723"/>
    </source>
</evidence>
<keyword evidence="2 4" id="KW-0479">Metal-binding</keyword>
<evidence type="ECO:0000313" key="8">
    <source>
        <dbReference type="Proteomes" id="UP000216035"/>
    </source>
</evidence>
<gene>
    <name evidence="7" type="ORF">CHX27_08415</name>
</gene>
<feature type="chain" id="PRO_5012084264" description="Cytochrome c domain-containing protein" evidence="5">
    <location>
        <begin position="21"/>
        <end position="127"/>
    </location>
</feature>
<dbReference type="PROSITE" id="PS51007">
    <property type="entry name" value="CYTC"/>
    <property type="match status" value="1"/>
</dbReference>
<evidence type="ECO:0000259" key="6">
    <source>
        <dbReference type="PROSITE" id="PS51007"/>
    </source>
</evidence>
<keyword evidence="5" id="KW-0732">Signal</keyword>
<keyword evidence="8" id="KW-1185">Reference proteome</keyword>
<dbReference type="AlphaFoldDB" id="A0A255ZT37"/>
<dbReference type="Pfam" id="PF00034">
    <property type="entry name" value="Cytochrom_C"/>
    <property type="match status" value="1"/>
</dbReference>
<organism evidence="7 8">
    <name type="scientific">Flavobacterium aurantiibacter</name>
    <dbReference type="NCBI Taxonomy" id="2023067"/>
    <lineage>
        <taxon>Bacteria</taxon>
        <taxon>Pseudomonadati</taxon>
        <taxon>Bacteroidota</taxon>
        <taxon>Flavobacteriia</taxon>
        <taxon>Flavobacteriales</taxon>
        <taxon>Flavobacteriaceae</taxon>
        <taxon>Flavobacterium</taxon>
    </lineage>
</organism>
<dbReference type="EMBL" id="NOXX01000196">
    <property type="protein sequence ID" value="OYQ43890.1"/>
    <property type="molecule type" value="Genomic_DNA"/>
</dbReference>
<evidence type="ECO:0000256" key="5">
    <source>
        <dbReference type="SAM" id="SignalP"/>
    </source>
</evidence>
<evidence type="ECO:0000256" key="1">
    <source>
        <dbReference type="ARBA" id="ARBA00022617"/>
    </source>
</evidence>
<dbReference type="OrthoDB" id="9814063at2"/>
<comment type="caution">
    <text evidence="7">The sequence shown here is derived from an EMBL/GenBank/DDBJ whole genome shotgun (WGS) entry which is preliminary data.</text>
</comment>
<evidence type="ECO:0000256" key="3">
    <source>
        <dbReference type="ARBA" id="ARBA00023004"/>
    </source>
</evidence>